<keyword evidence="10" id="KW-1185">Reference proteome</keyword>
<dbReference type="CDD" id="cd07717">
    <property type="entry name" value="RNaseZ_ZiPD-like_MBL-fold"/>
    <property type="match status" value="1"/>
</dbReference>
<evidence type="ECO:0000313" key="9">
    <source>
        <dbReference type="EMBL" id="GAF04070.1"/>
    </source>
</evidence>
<name>W7XZI3_9BACT</name>
<evidence type="ECO:0000256" key="5">
    <source>
        <dbReference type="ARBA" id="ARBA00022759"/>
    </source>
</evidence>
<reference evidence="9 10" key="1">
    <citation type="journal article" date="2014" name="Genome Announc.">
        <title>Draft Genome Sequence of Cytophaga fermentans JCM 21142T, a Facultative Anaerobe Isolated from Marine Mud.</title>
        <authorList>
            <person name="Starns D."/>
            <person name="Oshima K."/>
            <person name="Suda W."/>
            <person name="Iino T."/>
            <person name="Yuki M."/>
            <person name="Inoue J."/>
            <person name="Kitamura K."/>
            <person name="Iida T."/>
            <person name="Darby A."/>
            <person name="Hattori M."/>
            <person name="Ohkuma M."/>
        </authorList>
    </citation>
    <scope>NUCLEOTIDE SEQUENCE [LARGE SCALE GENOMIC DNA]</scope>
    <source>
        <strain evidence="9 10">JCM 21142</strain>
    </source>
</reference>
<dbReference type="GO" id="GO:0042781">
    <property type="term" value="F:3'-tRNA processing endoribonuclease activity"/>
    <property type="evidence" value="ECO:0007669"/>
    <property type="project" value="UniProtKB-UniRule"/>
</dbReference>
<comment type="function">
    <text evidence="8">Zinc phosphodiesterase, which displays some tRNA 3'-processing endonuclease activity. Probably involved in tRNA maturation, by removing a 3'-trailer from precursor tRNA.</text>
</comment>
<feature type="binding site" evidence="8">
    <location>
        <position position="257"/>
    </location>
    <ligand>
        <name>Zn(2+)</name>
        <dbReference type="ChEBI" id="CHEBI:29105"/>
        <label>2</label>
        <note>catalytic</note>
    </ligand>
</feature>
<evidence type="ECO:0000256" key="2">
    <source>
        <dbReference type="ARBA" id="ARBA00022694"/>
    </source>
</evidence>
<evidence type="ECO:0000256" key="8">
    <source>
        <dbReference type="HAMAP-Rule" id="MF_01818"/>
    </source>
</evidence>
<feature type="binding site" evidence="8">
    <location>
        <position position="53"/>
    </location>
    <ligand>
        <name>Zn(2+)</name>
        <dbReference type="ChEBI" id="CHEBI:29105"/>
        <label>2</label>
        <note>catalytic</note>
    </ligand>
</feature>
<keyword evidence="5 8" id="KW-0255">Endonuclease</keyword>
<gene>
    <name evidence="8" type="primary">rnz</name>
    <name evidence="9" type="ORF">JCM21142_72765</name>
</gene>
<evidence type="ECO:0000256" key="1">
    <source>
        <dbReference type="ARBA" id="ARBA00011738"/>
    </source>
</evidence>
<feature type="binding site" evidence="8">
    <location>
        <position position="199"/>
    </location>
    <ligand>
        <name>Zn(2+)</name>
        <dbReference type="ChEBI" id="CHEBI:29105"/>
        <label>2</label>
        <note>catalytic</note>
    </ligand>
</feature>
<evidence type="ECO:0000256" key="7">
    <source>
        <dbReference type="ARBA" id="ARBA00022833"/>
    </source>
</evidence>
<dbReference type="SUPFAM" id="SSF56281">
    <property type="entry name" value="Metallo-hydrolase/oxidoreductase"/>
    <property type="match status" value="1"/>
</dbReference>
<comment type="caution">
    <text evidence="9">The sequence shown here is derived from an EMBL/GenBank/DDBJ whole genome shotgun (WGS) entry which is preliminary data.</text>
</comment>
<feature type="binding site" evidence="8">
    <location>
        <position position="54"/>
    </location>
    <ligand>
        <name>Zn(2+)</name>
        <dbReference type="ChEBI" id="CHEBI:29105"/>
        <label>2</label>
        <note>catalytic</note>
    </ligand>
</feature>
<feature type="binding site" evidence="8">
    <location>
        <position position="51"/>
    </location>
    <ligand>
        <name>Zn(2+)</name>
        <dbReference type="ChEBI" id="CHEBI:29105"/>
        <label>1</label>
        <note>catalytic</note>
    </ligand>
</feature>
<sequence length="293" mass="33427">MPTSERYPTAQVLNASERFFLIDCGEGTQKQLRVHKIRFTKIEHVFISHLHGDHCFGLIGLISSLGLLGRKAALHIHSHPDLEKILQPQLDFFCKELPFEVKFEPFNPKESTVIYSDKNLEVETIPLRHRVPTVGFLFKEKPEDRKVKKEFVFIHQPSIREILDIKKGADYHTKDGIRIPNAQITNNPPPIRSYAFCTDTKYTEGIVDQIKNVDVLYHEATFSKDMAALAKKTYHSTAEQAATIARKAEVGELLIGHFSSRYKDLNVLLNEAKTVFSNTSLAEEGRVFNILLK</sequence>
<comment type="catalytic activity">
    <reaction evidence="8">
        <text>Endonucleolytic cleavage of RNA, removing extra 3' nucleotides from tRNA precursor, generating 3' termini of tRNAs. A 3'-hydroxy group is left at the tRNA terminus and a 5'-phosphoryl group is left at the trailer molecule.</text>
        <dbReference type="EC" id="3.1.26.11"/>
    </reaction>
</comment>
<comment type="cofactor">
    <cofactor evidence="8">
        <name>Zn(2+)</name>
        <dbReference type="ChEBI" id="CHEBI:29105"/>
    </cofactor>
    <text evidence="8">Binds 2 Zn(2+) ions.</text>
</comment>
<dbReference type="STRING" id="869213.GCA_000517085_01306"/>
<dbReference type="EC" id="3.1.26.11" evidence="8"/>
<organism evidence="9 10">
    <name type="scientific">Saccharicrinis fermentans DSM 9555 = JCM 21142</name>
    <dbReference type="NCBI Taxonomy" id="869213"/>
    <lineage>
        <taxon>Bacteria</taxon>
        <taxon>Pseudomonadati</taxon>
        <taxon>Bacteroidota</taxon>
        <taxon>Bacteroidia</taxon>
        <taxon>Marinilabiliales</taxon>
        <taxon>Marinilabiliaceae</taxon>
        <taxon>Saccharicrinis</taxon>
    </lineage>
</organism>
<dbReference type="AlphaFoldDB" id="W7XZI3"/>
<feature type="active site" description="Proton acceptor" evidence="8">
    <location>
        <position position="53"/>
    </location>
</feature>
<dbReference type="GO" id="GO:0008270">
    <property type="term" value="F:zinc ion binding"/>
    <property type="evidence" value="ECO:0007669"/>
    <property type="project" value="UniProtKB-UniRule"/>
</dbReference>
<feature type="binding site" evidence="8">
    <location>
        <position position="129"/>
    </location>
    <ligand>
        <name>Zn(2+)</name>
        <dbReference type="ChEBI" id="CHEBI:29105"/>
        <label>1</label>
        <note>catalytic</note>
    </ligand>
</feature>
<evidence type="ECO:0000256" key="3">
    <source>
        <dbReference type="ARBA" id="ARBA00022722"/>
    </source>
</evidence>
<dbReference type="Pfam" id="PF23023">
    <property type="entry name" value="Anti-Pycsar_Apyc1"/>
    <property type="match status" value="1"/>
</dbReference>
<keyword evidence="3 8" id="KW-0540">Nuclease</keyword>
<accession>W7XZI3</accession>
<keyword evidence="2 8" id="KW-0819">tRNA processing</keyword>
<keyword evidence="7 8" id="KW-0862">Zinc</keyword>
<evidence type="ECO:0000256" key="4">
    <source>
        <dbReference type="ARBA" id="ARBA00022723"/>
    </source>
</evidence>
<dbReference type="EMBL" id="BAMD01000036">
    <property type="protein sequence ID" value="GAF04070.1"/>
    <property type="molecule type" value="Genomic_DNA"/>
</dbReference>
<dbReference type="eggNOG" id="COG1234">
    <property type="taxonomic scope" value="Bacteria"/>
</dbReference>
<proteinExistence type="inferred from homology"/>
<keyword evidence="6 8" id="KW-0378">Hydrolase</keyword>
<dbReference type="Gene3D" id="3.60.15.10">
    <property type="entry name" value="Ribonuclease Z/Hydroxyacylglutathione hydrolase-like"/>
    <property type="match status" value="1"/>
</dbReference>
<evidence type="ECO:0000313" key="10">
    <source>
        <dbReference type="Proteomes" id="UP000019402"/>
    </source>
</evidence>
<feature type="binding site" evidence="8">
    <location>
        <position position="199"/>
    </location>
    <ligand>
        <name>Zn(2+)</name>
        <dbReference type="ChEBI" id="CHEBI:29105"/>
        <label>1</label>
        <note>catalytic</note>
    </ligand>
</feature>
<dbReference type="HAMAP" id="MF_01818">
    <property type="entry name" value="RNase_Z_BN"/>
    <property type="match status" value="1"/>
</dbReference>
<keyword evidence="4 8" id="KW-0479">Metal-binding</keyword>
<dbReference type="PANTHER" id="PTHR46018:SF2">
    <property type="entry name" value="ZINC PHOSPHODIESTERASE ELAC PROTEIN 1"/>
    <property type="match status" value="1"/>
</dbReference>
<feature type="binding site" evidence="8">
    <location>
        <position position="49"/>
    </location>
    <ligand>
        <name>Zn(2+)</name>
        <dbReference type="ChEBI" id="CHEBI:29105"/>
        <label>1</label>
        <note>catalytic</note>
    </ligand>
</feature>
<dbReference type="InterPro" id="IPR036866">
    <property type="entry name" value="RibonucZ/Hydroxyglut_hydro"/>
</dbReference>
<dbReference type="InterPro" id="IPR013471">
    <property type="entry name" value="RNase_Z/BN"/>
</dbReference>
<comment type="subunit">
    <text evidence="1 8">Homodimer.</text>
</comment>
<evidence type="ECO:0000256" key="6">
    <source>
        <dbReference type="ARBA" id="ARBA00022801"/>
    </source>
</evidence>
<dbReference type="Proteomes" id="UP000019402">
    <property type="component" value="Unassembled WGS sequence"/>
</dbReference>
<dbReference type="PANTHER" id="PTHR46018">
    <property type="entry name" value="ZINC PHOSPHODIESTERASE ELAC PROTEIN 1"/>
    <property type="match status" value="1"/>
</dbReference>
<comment type="similarity">
    <text evidence="8">Belongs to the RNase Z family.</text>
</comment>
<dbReference type="NCBIfam" id="NF000801">
    <property type="entry name" value="PRK00055.1-3"/>
    <property type="match status" value="1"/>
</dbReference>
<protein>
    <recommendedName>
        <fullName evidence="8">Ribonuclease Z</fullName>
        <shortName evidence="8">RNase Z</shortName>
        <ecNumber evidence="8">3.1.26.11</ecNumber>
    </recommendedName>
    <alternativeName>
        <fullName evidence="8">tRNA 3 endonuclease</fullName>
    </alternativeName>
    <alternativeName>
        <fullName evidence="8">tRNase Z</fullName>
    </alternativeName>
</protein>